<keyword evidence="3" id="KW-0645">Protease</keyword>
<dbReference type="Proteomes" id="UP000185944">
    <property type="component" value="Unassembled WGS sequence"/>
</dbReference>
<evidence type="ECO:0000259" key="9">
    <source>
        <dbReference type="Pfam" id="PF00675"/>
    </source>
</evidence>
<dbReference type="GO" id="GO:0005737">
    <property type="term" value="C:cytoplasm"/>
    <property type="evidence" value="ECO:0007669"/>
    <property type="project" value="UniProtKB-ARBA"/>
</dbReference>
<evidence type="ECO:0000259" key="10">
    <source>
        <dbReference type="Pfam" id="PF05193"/>
    </source>
</evidence>
<keyword evidence="4" id="KW-0479">Metal-binding</keyword>
<dbReference type="Pfam" id="PF05193">
    <property type="entry name" value="Peptidase_M16_C"/>
    <property type="match status" value="1"/>
</dbReference>
<dbReference type="GO" id="GO:0046872">
    <property type="term" value="F:metal ion binding"/>
    <property type="evidence" value="ECO:0007669"/>
    <property type="project" value="UniProtKB-KW"/>
</dbReference>
<dbReference type="InterPro" id="IPR032632">
    <property type="entry name" value="Peptidase_M16_M"/>
</dbReference>
<dbReference type="Pfam" id="PF22456">
    <property type="entry name" value="PqqF-like_C_4"/>
    <property type="match status" value="1"/>
</dbReference>
<dbReference type="FunFam" id="3.30.830.10:FF:000012">
    <property type="entry name" value="Protease 3"/>
    <property type="match status" value="1"/>
</dbReference>
<dbReference type="GO" id="GO:0004222">
    <property type="term" value="F:metalloendopeptidase activity"/>
    <property type="evidence" value="ECO:0007669"/>
    <property type="project" value="InterPro"/>
</dbReference>
<evidence type="ECO:0000256" key="8">
    <source>
        <dbReference type="RuleBase" id="RU004447"/>
    </source>
</evidence>
<dbReference type="STRING" id="1805483.A0A177EBT8"/>
<dbReference type="GO" id="GO:0006508">
    <property type="term" value="P:proteolysis"/>
    <property type="evidence" value="ECO:0007669"/>
    <property type="project" value="UniProtKB-KW"/>
</dbReference>
<evidence type="ECO:0000259" key="12">
    <source>
        <dbReference type="Pfam" id="PF22456"/>
    </source>
</evidence>
<keyword evidence="6" id="KW-0862">Zinc</keyword>
<dbReference type="RefSeq" id="XP_067543875.1">
    <property type="nucleotide sequence ID" value="XM_067688687.1"/>
</dbReference>
<feature type="domain" description="Peptidase M16 N-terminal" evidence="9">
    <location>
        <begin position="27"/>
        <end position="154"/>
    </location>
</feature>
<comment type="caution">
    <text evidence="13">The sequence shown here is derived from an EMBL/GenBank/DDBJ whole genome shotgun (WGS) entry which is preliminary data.</text>
</comment>
<dbReference type="GeneID" id="93647619"/>
<dbReference type="AlphaFoldDB" id="A0A177EBT8"/>
<gene>
    <name evidence="13" type="ORF">NEDG_01269</name>
</gene>
<feature type="domain" description="Coenzyme PQQ synthesis protein F-like C-terminal lobe" evidence="12">
    <location>
        <begin position="781"/>
        <end position="872"/>
    </location>
</feature>
<dbReference type="PANTHER" id="PTHR43690">
    <property type="entry name" value="NARDILYSIN"/>
    <property type="match status" value="1"/>
</dbReference>
<dbReference type="InterPro" id="IPR011249">
    <property type="entry name" value="Metalloenz_LuxS/M16"/>
</dbReference>
<dbReference type="Gene3D" id="3.30.830.10">
    <property type="entry name" value="Metalloenzyme, LuxS/M16 peptidase-like"/>
    <property type="match status" value="4"/>
</dbReference>
<dbReference type="InterPro" id="IPR050626">
    <property type="entry name" value="Peptidase_M16"/>
</dbReference>
<evidence type="ECO:0000256" key="6">
    <source>
        <dbReference type="ARBA" id="ARBA00022833"/>
    </source>
</evidence>
<dbReference type="OrthoDB" id="952271at2759"/>
<reference evidence="13 14" key="1">
    <citation type="submission" date="2016-02" db="EMBL/GenBank/DDBJ databases">
        <title>Discovery of a natural microsporidian pathogen with a broad tissue tropism in Caenorhabditis elegans.</title>
        <authorList>
            <person name="Luallen R.J."/>
            <person name="Reinke A.W."/>
            <person name="Tong L."/>
            <person name="Botts M.R."/>
            <person name="Felix M.-A."/>
            <person name="Troemel E.R."/>
        </authorList>
    </citation>
    <scope>NUCLEOTIDE SEQUENCE [LARGE SCALE GENOMIC DNA]</scope>
    <source>
        <strain evidence="13 14">JUm2807</strain>
    </source>
</reference>
<name>A0A177EBT8_9MICR</name>
<evidence type="ECO:0000313" key="14">
    <source>
        <dbReference type="Proteomes" id="UP000185944"/>
    </source>
</evidence>
<evidence type="ECO:0000256" key="5">
    <source>
        <dbReference type="ARBA" id="ARBA00022801"/>
    </source>
</evidence>
<evidence type="ECO:0000256" key="7">
    <source>
        <dbReference type="ARBA" id="ARBA00023049"/>
    </source>
</evidence>
<evidence type="ECO:0000313" key="13">
    <source>
        <dbReference type="EMBL" id="OAG29196.1"/>
    </source>
</evidence>
<dbReference type="InterPro" id="IPR054734">
    <property type="entry name" value="PqqF-like_C_4"/>
</dbReference>
<keyword evidence="14" id="KW-1185">Reference proteome</keyword>
<evidence type="ECO:0000256" key="1">
    <source>
        <dbReference type="ARBA" id="ARBA00001947"/>
    </source>
</evidence>
<dbReference type="VEuPathDB" id="MicrosporidiaDB:NEDG_01269"/>
<dbReference type="Pfam" id="PF16187">
    <property type="entry name" value="Peptidase_M16_M"/>
    <property type="match status" value="1"/>
</dbReference>
<evidence type="ECO:0000259" key="11">
    <source>
        <dbReference type="Pfam" id="PF16187"/>
    </source>
</evidence>
<dbReference type="EMBL" id="LTDL01000041">
    <property type="protein sequence ID" value="OAG29196.1"/>
    <property type="molecule type" value="Genomic_DNA"/>
</dbReference>
<protein>
    <submittedName>
        <fullName evidence="13">Insulysin</fullName>
    </submittedName>
</protein>
<evidence type="ECO:0000256" key="4">
    <source>
        <dbReference type="ARBA" id="ARBA00022723"/>
    </source>
</evidence>
<evidence type="ECO:0000256" key="2">
    <source>
        <dbReference type="ARBA" id="ARBA00007261"/>
    </source>
</evidence>
<dbReference type="InterPro" id="IPR011765">
    <property type="entry name" value="Pept_M16_N"/>
</dbReference>
<evidence type="ECO:0000256" key="3">
    <source>
        <dbReference type="ARBA" id="ARBA00022670"/>
    </source>
</evidence>
<comment type="similarity">
    <text evidence="2 8">Belongs to the peptidase M16 family.</text>
</comment>
<accession>A0A177EBT8</accession>
<dbReference type="InterPro" id="IPR007863">
    <property type="entry name" value="Peptidase_M16_C"/>
</dbReference>
<dbReference type="InterPro" id="IPR001431">
    <property type="entry name" value="Pept_M16_Zn_BS"/>
</dbReference>
<dbReference type="SUPFAM" id="SSF63411">
    <property type="entry name" value="LuxS/MPP-like metallohydrolase"/>
    <property type="match status" value="3"/>
</dbReference>
<organism evidence="13 14">
    <name type="scientific">Nematocida displodere</name>
    <dbReference type="NCBI Taxonomy" id="1805483"/>
    <lineage>
        <taxon>Eukaryota</taxon>
        <taxon>Fungi</taxon>
        <taxon>Fungi incertae sedis</taxon>
        <taxon>Microsporidia</taxon>
        <taxon>Nematocida</taxon>
    </lineage>
</organism>
<dbReference type="PANTHER" id="PTHR43690:SF18">
    <property type="entry name" value="INSULIN-DEGRADING ENZYME-RELATED"/>
    <property type="match status" value="1"/>
</dbReference>
<sequence length="935" mass="105796">MLLKLTGGEDVYEYSESVLPNGIRLLVSRKDGGDKAAVSLSVKVGGFSDPAEFSGMAHFLEHMLFMGTTTHPDENYYMEYISKHNGMSNAMTCDEATCYYYDIDSAHLEESIDVFSGFFKCPLLLENSLNREVNAVASEHSGNILSEAWRTNHLITLLSKEETPMSKFQTGNLDTLKHAQRKDLEAFWKRFYTPERMCLVIHGKEPLAELEEYALKYFGGVVTHPPENLENLENPENPETYLPPILCTETDTQAKTPFDYYTFRDEVAGKLIRYRPAITLDNDHCNLSVIIALPESRSNYKNKTVEYIAELLEGQGSCSFASVLLLSGISSEVSVSHYSTSINTIIEISISLTDVDESQIGTVSGLLLNYIELARCNSTEAIYNTFKTIYELKFKNIESQDPIDHVETLSLAMLIYATPEAGRHAYIWDGYDHEEFIRYIDIVLDRSKWITLYRTPKITGTCIQVDKYYGINYTIEEFPAAKLTPKHQELKNMLAWSFFVPQSRSIGEERESIGPLPIGTIVTDIPIHPQKEAEEDESFALFEEPGCSGYLVQNKRFNLTEAQVLVYLETADFVKDPKTYAGFSGYLKGFKRFFDLKYKIEMEVSTASVYYYEGENLVAFHFIGPPLLIEDLVSKFLLEYTSKNSYLFTLVKETAISHFQNQIRKAPYQGVSDGIDQAFGYRCFDYVQCAQAAGNLVFEDAFTVTSASIKLLFTGNLTEPETKRITKTVTSFITPNTKTFALTRALDTVKLRTENTQNRAVGIVHQITGFKQLRNHAIAVLLKQIRAESFFDEVRTKENFGYVVNLRKASVSKEALLVFTVQSSKPFDTIKDRILAFIEETAAVLTDMAEEEYQIYKTSAIASVKESVNTLTNYTIEVADVWADFGFNLNHKAALSSEIASIEKTELIRYTKNLSDLITIDISHNNLCSFTTPQH</sequence>
<feature type="domain" description="Peptidase M16 C-terminal" evidence="10">
    <location>
        <begin position="180"/>
        <end position="375"/>
    </location>
</feature>
<proteinExistence type="inferred from homology"/>
<keyword evidence="5" id="KW-0378">Hydrolase</keyword>
<dbReference type="Pfam" id="PF00675">
    <property type="entry name" value="Peptidase_M16"/>
    <property type="match status" value="1"/>
</dbReference>
<dbReference type="PROSITE" id="PS00143">
    <property type="entry name" value="INSULINASE"/>
    <property type="match status" value="1"/>
</dbReference>
<feature type="domain" description="Peptidase M16 middle/third" evidence="11">
    <location>
        <begin position="394"/>
        <end position="680"/>
    </location>
</feature>
<comment type="cofactor">
    <cofactor evidence="1">
        <name>Zn(2+)</name>
        <dbReference type="ChEBI" id="CHEBI:29105"/>
    </cofactor>
</comment>
<keyword evidence="7" id="KW-0482">Metalloprotease</keyword>